<dbReference type="CDD" id="cd02440">
    <property type="entry name" value="AdoMet_MTases"/>
    <property type="match status" value="1"/>
</dbReference>
<dbReference type="Proteomes" id="UP000075683">
    <property type="component" value="Unassembled WGS sequence"/>
</dbReference>
<comment type="similarity">
    <text evidence="4">Belongs to the methyltransferase superfamily. YrrT family.</text>
</comment>
<dbReference type="SUPFAM" id="SSF53335">
    <property type="entry name" value="S-adenosyl-L-methionine-dependent methyltransferases"/>
    <property type="match status" value="1"/>
</dbReference>
<feature type="domain" description="Ribosomal RNA adenine methylase transferase N-terminal" evidence="5">
    <location>
        <begin position="35"/>
        <end position="156"/>
    </location>
</feature>
<evidence type="ECO:0000256" key="3">
    <source>
        <dbReference type="ARBA" id="ARBA00022691"/>
    </source>
</evidence>
<dbReference type="RefSeq" id="WP_061570081.1">
    <property type="nucleotide sequence ID" value="NZ_LQYT01000133.1"/>
</dbReference>
<dbReference type="EMBL" id="LQYT01000133">
    <property type="protein sequence ID" value="KYD09054.1"/>
    <property type="molecule type" value="Genomic_DNA"/>
</dbReference>
<comment type="caution">
    <text evidence="6">The sequence shown here is derived from an EMBL/GenBank/DDBJ whole genome shotgun (WGS) entry which is preliminary data.</text>
</comment>
<accession>A0A150L9T6</accession>
<dbReference type="InterPro" id="IPR020598">
    <property type="entry name" value="rRNA_Ade_methylase_Trfase_N"/>
</dbReference>
<dbReference type="Gene3D" id="3.40.50.150">
    <property type="entry name" value="Vaccinia Virus protein VP39"/>
    <property type="match status" value="1"/>
</dbReference>
<dbReference type="PANTHER" id="PTHR43861">
    <property type="entry name" value="TRANS-ACONITATE 2-METHYLTRANSFERASE-RELATED"/>
    <property type="match status" value="1"/>
</dbReference>
<dbReference type="InterPro" id="IPR029063">
    <property type="entry name" value="SAM-dependent_MTases_sf"/>
</dbReference>
<organism evidence="6 7">
    <name type="scientific">Caldibacillus debilis</name>
    <dbReference type="NCBI Taxonomy" id="301148"/>
    <lineage>
        <taxon>Bacteria</taxon>
        <taxon>Bacillati</taxon>
        <taxon>Bacillota</taxon>
        <taxon>Bacilli</taxon>
        <taxon>Bacillales</taxon>
        <taxon>Bacillaceae</taxon>
        <taxon>Caldibacillus</taxon>
    </lineage>
</organism>
<evidence type="ECO:0000313" key="6">
    <source>
        <dbReference type="EMBL" id="KYD09054.1"/>
    </source>
</evidence>
<dbReference type="InterPro" id="IPR041698">
    <property type="entry name" value="Methyltransf_25"/>
</dbReference>
<dbReference type="EC" id="2.1.1.-" evidence="4"/>
<dbReference type="AlphaFoldDB" id="A0A150L9T6"/>
<dbReference type="SMART" id="SM00650">
    <property type="entry name" value="rADc"/>
    <property type="match status" value="1"/>
</dbReference>
<name>A0A150L9T6_9BACI</name>
<dbReference type="OrthoDB" id="465705at2"/>
<keyword evidence="1 4" id="KW-0489">Methyltransferase</keyword>
<keyword evidence="3 4" id="KW-0949">S-adenosyl-L-methionine</keyword>
<dbReference type="STRING" id="301148.B4135_3965"/>
<evidence type="ECO:0000256" key="2">
    <source>
        <dbReference type="ARBA" id="ARBA00022679"/>
    </source>
</evidence>
<evidence type="ECO:0000313" key="7">
    <source>
        <dbReference type="Proteomes" id="UP000075683"/>
    </source>
</evidence>
<reference evidence="6 7" key="1">
    <citation type="submission" date="2016-01" db="EMBL/GenBank/DDBJ databases">
        <title>Draft Genome Sequences of Seven Thermophilic Sporeformers Isolated from Foods.</title>
        <authorList>
            <person name="Berendsen E.M."/>
            <person name="Wells-Bennik M.H."/>
            <person name="Krawcyk A.O."/>
            <person name="De Jong A."/>
            <person name="Holsappel S."/>
            <person name="Eijlander R.T."/>
            <person name="Kuipers O.P."/>
        </authorList>
    </citation>
    <scope>NUCLEOTIDE SEQUENCE [LARGE SCALE GENOMIC DNA]</scope>
    <source>
        <strain evidence="6 7">B4135</strain>
    </source>
</reference>
<proteinExistence type="inferred from homology"/>
<feature type="binding site" evidence="4">
    <location>
        <position position="74"/>
    </location>
    <ligand>
        <name>S-adenosyl-L-methionine</name>
        <dbReference type="ChEBI" id="CHEBI:59789"/>
    </ligand>
</feature>
<gene>
    <name evidence="6" type="ORF">B4135_3965</name>
</gene>
<sequence length="217" mass="24442">MGREFDRLFDEWAAVYDDTVRGSDEEYQQVFSGYEKILSAVADKVGGTVLEFGVGTGNLTMRLLQKGAKVIGIEPSTNMRKLAMKKVKGNFRLFDGDFLDFPVPAKKVDAIVSSYAFHHLTDGEKRLAVEKYAALLKPGGKIVFADTMFPSEEDKQKAIREVEENGFFRLAEDLKTEYYTTIPFLTSVFEGNGFRVRFMRMNPYVWILEGEKAGGNG</sequence>
<dbReference type="GO" id="GO:0000179">
    <property type="term" value="F:rRNA (adenine-N6,N6-)-dimethyltransferase activity"/>
    <property type="evidence" value="ECO:0007669"/>
    <property type="project" value="InterPro"/>
</dbReference>
<feature type="binding site" evidence="4">
    <location>
        <position position="97"/>
    </location>
    <ligand>
        <name>S-adenosyl-L-methionine</name>
        <dbReference type="ChEBI" id="CHEBI:59789"/>
    </ligand>
</feature>
<feature type="binding site" evidence="4">
    <location>
        <position position="53"/>
    </location>
    <ligand>
        <name>S-adenosyl-L-methionine</name>
        <dbReference type="ChEBI" id="CHEBI:59789"/>
    </ligand>
</feature>
<dbReference type="PATRIC" id="fig|301148.3.peg.2031"/>
<evidence type="ECO:0000256" key="4">
    <source>
        <dbReference type="HAMAP-Rule" id="MF_02100"/>
    </source>
</evidence>
<comment type="function">
    <text evidence="4">Could be a S-adenosyl-L-methionine-dependent methyltransferase.</text>
</comment>
<dbReference type="HAMAP" id="MF_02100">
    <property type="entry name" value="Methyltr_YrrT"/>
    <property type="match status" value="1"/>
</dbReference>
<dbReference type="Pfam" id="PF13649">
    <property type="entry name" value="Methyltransf_25"/>
    <property type="match status" value="1"/>
</dbReference>
<evidence type="ECO:0000259" key="5">
    <source>
        <dbReference type="SMART" id="SM00650"/>
    </source>
</evidence>
<dbReference type="InterPro" id="IPR023553">
    <property type="entry name" value="Uncharacterised_MeTfrase_YrrT"/>
</dbReference>
<keyword evidence="2 4" id="KW-0808">Transferase</keyword>
<evidence type="ECO:0000256" key="1">
    <source>
        <dbReference type="ARBA" id="ARBA00022603"/>
    </source>
</evidence>
<protein>
    <recommendedName>
        <fullName evidence="4">Uncharacterized methyltransferase B4135_3965</fullName>
        <ecNumber evidence="4">2.1.1.-</ecNumber>
    </recommendedName>
</protein>